<sequence>MYACVARRGKPPNPKQAALTTSALGIGTYVPAQSAAISCQPLLLVDPGSLLPECVTKLWKNKNIVSAHDNYEHNEYRSS</sequence>
<dbReference type="GeneID" id="62233278"/>
<name>A0ABQ7IJI9_9HELO</name>
<organism evidence="1 2">
    <name type="scientific">Botrytis deweyae</name>
    <dbReference type="NCBI Taxonomy" id="2478750"/>
    <lineage>
        <taxon>Eukaryota</taxon>
        <taxon>Fungi</taxon>
        <taxon>Dikarya</taxon>
        <taxon>Ascomycota</taxon>
        <taxon>Pezizomycotina</taxon>
        <taxon>Leotiomycetes</taxon>
        <taxon>Helotiales</taxon>
        <taxon>Sclerotiniaceae</taxon>
        <taxon>Botrytis</taxon>
    </lineage>
</organism>
<dbReference type="RefSeq" id="XP_038809372.1">
    <property type="nucleotide sequence ID" value="XM_038954127.1"/>
</dbReference>
<proteinExistence type="predicted"/>
<accession>A0ABQ7IJI9</accession>
<evidence type="ECO:0000313" key="1">
    <source>
        <dbReference type="EMBL" id="KAF7926209.1"/>
    </source>
</evidence>
<comment type="caution">
    <text evidence="1">The sequence shown here is derived from an EMBL/GenBank/DDBJ whole genome shotgun (WGS) entry which is preliminary data.</text>
</comment>
<dbReference type="EMBL" id="RCSX01000014">
    <property type="protein sequence ID" value="KAF7926209.1"/>
    <property type="molecule type" value="Genomic_DNA"/>
</dbReference>
<dbReference type="Proteomes" id="UP000783213">
    <property type="component" value="Unassembled WGS sequence"/>
</dbReference>
<reference evidence="1 2" key="1">
    <citation type="journal article" date="2020" name="Genome Biol. Evol.">
        <title>Comparative genomics of Sclerotiniaceae.</title>
        <authorList>
            <person name="Valero Jimenez C.A."/>
            <person name="Steentjes M."/>
            <person name="Scholten O.E."/>
            <person name="Van Kan J.A.L."/>
        </authorList>
    </citation>
    <scope>NUCLEOTIDE SEQUENCE [LARGE SCALE GENOMIC DNA]</scope>
    <source>
        <strain evidence="1 2">B1</strain>
    </source>
</reference>
<evidence type="ECO:0000313" key="2">
    <source>
        <dbReference type="Proteomes" id="UP000783213"/>
    </source>
</evidence>
<keyword evidence="2" id="KW-1185">Reference proteome</keyword>
<protein>
    <submittedName>
        <fullName evidence="1">Uncharacterized protein</fullName>
    </submittedName>
</protein>
<gene>
    <name evidence="1" type="ORF">EAE98_006504</name>
</gene>